<gene>
    <name evidence="1" type="ORF">CTOB1V02_LOCUS15783</name>
</gene>
<protein>
    <submittedName>
        <fullName evidence="1">Uncharacterized protein</fullName>
    </submittedName>
</protein>
<proteinExistence type="predicted"/>
<dbReference type="InterPro" id="IPR002083">
    <property type="entry name" value="MATH/TRAF_dom"/>
</dbReference>
<dbReference type="Pfam" id="PF00917">
    <property type="entry name" value="MATH"/>
    <property type="match status" value="1"/>
</dbReference>
<dbReference type="CDD" id="cd00121">
    <property type="entry name" value="MATH"/>
    <property type="match status" value="1"/>
</dbReference>
<dbReference type="EMBL" id="OB694265">
    <property type="protein sequence ID" value="CAD7237968.1"/>
    <property type="molecule type" value="Genomic_DNA"/>
</dbReference>
<evidence type="ECO:0000313" key="1">
    <source>
        <dbReference type="EMBL" id="CAD7237968.1"/>
    </source>
</evidence>
<dbReference type="AlphaFoldDB" id="A0A7R8WTN9"/>
<dbReference type="SUPFAM" id="SSF49599">
    <property type="entry name" value="TRAF domain-like"/>
    <property type="match status" value="1"/>
</dbReference>
<accession>A0A7R8WTN9</accession>
<name>A0A7R8WTN9_9CRUS</name>
<organism evidence="1">
    <name type="scientific">Cyprideis torosa</name>
    <dbReference type="NCBI Taxonomy" id="163714"/>
    <lineage>
        <taxon>Eukaryota</taxon>
        <taxon>Metazoa</taxon>
        <taxon>Ecdysozoa</taxon>
        <taxon>Arthropoda</taxon>
        <taxon>Crustacea</taxon>
        <taxon>Oligostraca</taxon>
        <taxon>Ostracoda</taxon>
        <taxon>Podocopa</taxon>
        <taxon>Podocopida</taxon>
        <taxon>Cytherocopina</taxon>
        <taxon>Cytheroidea</taxon>
        <taxon>Cytherideidae</taxon>
        <taxon>Cyprideis</taxon>
    </lineage>
</organism>
<sequence length="267" mass="29562">MTFAIKKSDYQGDDENGEAKSNVVEAGGLRWRASFWVSGWTRFLLHAEEGRGAPSPWTLTAQSLTVKLLRKGGEGGAPLTYRLEGATFSSEKGVVGMVSGWGWSTLTHPSRGFLDPQGTLHLEVSFEGPSMSPSPPPQRPTVWEAEATFQLRDFTSSLREHGDTILSPSVHVGGVEWRVMVRRWADGYSFHLLCNPEERSEWSLEVDWTISLLSAEGGGGNEEGKWDADEVSRRRPYKPVLSIPEASIARFLTGDSPTVRVNIRVHH</sequence>
<reference evidence="1" key="1">
    <citation type="submission" date="2020-11" db="EMBL/GenBank/DDBJ databases">
        <authorList>
            <person name="Tran Van P."/>
        </authorList>
    </citation>
    <scope>NUCLEOTIDE SEQUENCE</scope>
</reference>